<evidence type="ECO:0000313" key="14">
    <source>
        <dbReference type="Proteomes" id="UP000184420"/>
    </source>
</evidence>
<protein>
    <submittedName>
        <fullName evidence="13">TonB-linked outer membrane protein, SusC/RagA family</fullName>
    </submittedName>
</protein>
<evidence type="ECO:0000259" key="11">
    <source>
        <dbReference type="Pfam" id="PF00593"/>
    </source>
</evidence>
<comment type="subcellular location">
    <subcellularLocation>
        <location evidence="1 8">Cell outer membrane</location>
        <topology evidence="1 8">Multi-pass membrane protein</topology>
    </subcellularLocation>
</comment>
<feature type="chain" id="PRO_5011957807" evidence="10">
    <location>
        <begin position="24"/>
        <end position="935"/>
    </location>
</feature>
<dbReference type="SUPFAM" id="SSF56935">
    <property type="entry name" value="Porins"/>
    <property type="match status" value="1"/>
</dbReference>
<comment type="similarity">
    <text evidence="8 9">Belongs to the TonB-dependent receptor family.</text>
</comment>
<dbReference type="STRING" id="1419482.SAMN05444266_102591"/>
<keyword evidence="6 8" id="KW-0472">Membrane</keyword>
<evidence type="ECO:0000256" key="7">
    <source>
        <dbReference type="ARBA" id="ARBA00023237"/>
    </source>
</evidence>
<reference evidence="13 14" key="1">
    <citation type="submission" date="2016-11" db="EMBL/GenBank/DDBJ databases">
        <authorList>
            <person name="Jaros S."/>
            <person name="Januszkiewicz K."/>
            <person name="Wedrychowicz H."/>
        </authorList>
    </citation>
    <scope>NUCLEOTIDE SEQUENCE [LARGE SCALE GENOMIC DNA]</scope>
    <source>
        <strain evidence="13 14">DSM 27406</strain>
    </source>
</reference>
<dbReference type="InterPro" id="IPR012910">
    <property type="entry name" value="Plug_dom"/>
</dbReference>
<keyword evidence="5 9" id="KW-0798">TonB box</keyword>
<evidence type="ECO:0000256" key="2">
    <source>
        <dbReference type="ARBA" id="ARBA00022448"/>
    </source>
</evidence>
<evidence type="ECO:0000259" key="12">
    <source>
        <dbReference type="Pfam" id="PF07715"/>
    </source>
</evidence>
<dbReference type="InterPro" id="IPR037066">
    <property type="entry name" value="Plug_dom_sf"/>
</dbReference>
<sequence>MNYLYKAAGVCMAVMATAGISTAATLPQDTAATKKITPAKDSAWFAQPVYLWNKTLSRANMTGAASSIYHQDVQSTPVADISNVLTGRLAGLLNTQYGGAPGKDAATMIFRGKMPLIVIDGVVRDFTAFNPNDIESVTLLKDAVANAMYGQRSSNGVLMITTRSRGRKDFEVSATAQYGVLEQLYRPTFLGAYDYASLYNEAQLNTAPGTTPRFTQSMLDAWKNHTNDPYTQPDVDWQDAVTKSTGNQQRYNINMGGKAKSYHYFASLEHFGQSGMFTTSPLNSYNTNNDYKRYNIRTNAAVAFNKDIELTLNVFGSLATGYEPGEQTNETLSKIANTAPIAFPIYNKNGSFAGTNIYRDNPMAMAVNSGYLMNTQRRISADMGLQYKLDDFVKGMWVKAQLSMNNFYSEVIDRSKTYAVFEPDTSTGALPNSYIQYNTEGIVKAGRASVATQTRQNYYNIMVGYSHNWNEHTLDVLGTYNQDNNIASFYQLNTVYSNFGVNANYNWKNTYLAELALIYGSLNRYQPGSRGAFLPALGLGWVISNESFFSSHLIDRLKIRASIGKNAYGDPDNYYPYLSNYKIDTTGYNVGESASAVSGATKSQVANPGYTWEKSLKLEVGIEAALLHNQLSVTLDYYRNKFYDLLQTRGKNSGIFGQPYPLENIGTNRYSGIEAVVNYSPEARQGFKYYVEGNISAAYSKVINTGDQLYPYPWLYRTGQPDYQLFALVADGFYQTSTDISKTANYQGYTPAPGDIKYKDLNNDGVINELDKKGIVTTKPTIFYGVTGGINYKGFDFKLLIQGVANRQIIMSPSSMMPFYTTAYANAQEMHFNRWTPANNVNAEFPRLTLGSNVNNSQLSTFWLKNGSYLRLKNIELGYDFKNIAFQQSKLSQLRVFVNAYNLFTSSHLGDLDPESTYTPLSNQRIINGGITIGL</sequence>
<dbReference type="RefSeq" id="WP_073079449.1">
    <property type="nucleotide sequence ID" value="NZ_FRBL01000002.1"/>
</dbReference>
<evidence type="ECO:0000256" key="9">
    <source>
        <dbReference type="RuleBase" id="RU003357"/>
    </source>
</evidence>
<dbReference type="EMBL" id="FRBL01000002">
    <property type="protein sequence ID" value="SHL24772.1"/>
    <property type="molecule type" value="Genomic_DNA"/>
</dbReference>
<keyword evidence="7 8" id="KW-0998">Cell outer membrane</keyword>
<evidence type="ECO:0000256" key="10">
    <source>
        <dbReference type="SAM" id="SignalP"/>
    </source>
</evidence>
<gene>
    <name evidence="13" type="ORF">SAMN05444266_102591</name>
</gene>
<dbReference type="InterPro" id="IPR000531">
    <property type="entry name" value="Beta-barrel_TonB"/>
</dbReference>
<dbReference type="Gene3D" id="2.40.170.20">
    <property type="entry name" value="TonB-dependent receptor, beta-barrel domain"/>
    <property type="match status" value="1"/>
</dbReference>
<evidence type="ECO:0000256" key="5">
    <source>
        <dbReference type="ARBA" id="ARBA00023077"/>
    </source>
</evidence>
<dbReference type="OrthoDB" id="9768177at2"/>
<evidence type="ECO:0000313" key="13">
    <source>
        <dbReference type="EMBL" id="SHL24772.1"/>
    </source>
</evidence>
<dbReference type="InterPro" id="IPR039426">
    <property type="entry name" value="TonB-dep_rcpt-like"/>
</dbReference>
<dbReference type="PROSITE" id="PS52016">
    <property type="entry name" value="TONB_DEPENDENT_REC_3"/>
    <property type="match status" value="1"/>
</dbReference>
<dbReference type="NCBIfam" id="TIGR04056">
    <property type="entry name" value="OMP_RagA_SusC"/>
    <property type="match status" value="1"/>
</dbReference>
<name>A0A1M6Z308_9BACT</name>
<feature type="domain" description="TonB-dependent receptor-like beta-barrel" evidence="11">
    <location>
        <begin position="351"/>
        <end position="903"/>
    </location>
</feature>
<organism evidence="13 14">
    <name type="scientific">Chitinophaga jiangningensis</name>
    <dbReference type="NCBI Taxonomy" id="1419482"/>
    <lineage>
        <taxon>Bacteria</taxon>
        <taxon>Pseudomonadati</taxon>
        <taxon>Bacteroidota</taxon>
        <taxon>Chitinophagia</taxon>
        <taxon>Chitinophagales</taxon>
        <taxon>Chitinophagaceae</taxon>
        <taxon>Chitinophaga</taxon>
    </lineage>
</organism>
<dbReference type="Pfam" id="PF00593">
    <property type="entry name" value="TonB_dep_Rec_b-barrel"/>
    <property type="match status" value="1"/>
</dbReference>
<evidence type="ECO:0000256" key="4">
    <source>
        <dbReference type="ARBA" id="ARBA00022692"/>
    </source>
</evidence>
<feature type="domain" description="TonB-dependent receptor plug" evidence="12">
    <location>
        <begin position="60"/>
        <end position="157"/>
    </location>
</feature>
<keyword evidence="4 8" id="KW-0812">Transmembrane</keyword>
<proteinExistence type="inferred from homology"/>
<evidence type="ECO:0000256" key="1">
    <source>
        <dbReference type="ARBA" id="ARBA00004571"/>
    </source>
</evidence>
<dbReference type="Gene3D" id="2.170.130.10">
    <property type="entry name" value="TonB-dependent receptor, plug domain"/>
    <property type="match status" value="1"/>
</dbReference>
<keyword evidence="10" id="KW-0732">Signal</keyword>
<dbReference type="InterPro" id="IPR023996">
    <property type="entry name" value="TonB-dep_OMP_SusC/RagA"/>
</dbReference>
<dbReference type="GO" id="GO:0009279">
    <property type="term" value="C:cell outer membrane"/>
    <property type="evidence" value="ECO:0007669"/>
    <property type="project" value="UniProtKB-SubCell"/>
</dbReference>
<dbReference type="Proteomes" id="UP000184420">
    <property type="component" value="Unassembled WGS sequence"/>
</dbReference>
<evidence type="ECO:0000256" key="6">
    <source>
        <dbReference type="ARBA" id="ARBA00023136"/>
    </source>
</evidence>
<evidence type="ECO:0000256" key="8">
    <source>
        <dbReference type="PROSITE-ProRule" id="PRU01360"/>
    </source>
</evidence>
<accession>A0A1M6Z308</accession>
<keyword evidence="3 8" id="KW-1134">Transmembrane beta strand</keyword>
<evidence type="ECO:0000256" key="3">
    <source>
        <dbReference type="ARBA" id="ARBA00022452"/>
    </source>
</evidence>
<keyword evidence="14" id="KW-1185">Reference proteome</keyword>
<dbReference type="InterPro" id="IPR036942">
    <property type="entry name" value="Beta-barrel_TonB_sf"/>
</dbReference>
<feature type="signal peptide" evidence="10">
    <location>
        <begin position="1"/>
        <end position="23"/>
    </location>
</feature>
<dbReference type="Pfam" id="PF07715">
    <property type="entry name" value="Plug"/>
    <property type="match status" value="1"/>
</dbReference>
<dbReference type="AlphaFoldDB" id="A0A1M6Z308"/>
<keyword evidence="2 8" id="KW-0813">Transport</keyword>